<dbReference type="Proteomes" id="UP001597387">
    <property type="component" value="Unassembled WGS sequence"/>
</dbReference>
<dbReference type="Gene3D" id="1.20.144.10">
    <property type="entry name" value="Phosphatidic acid phosphatase type 2/haloperoxidase"/>
    <property type="match status" value="1"/>
</dbReference>
<keyword evidence="1" id="KW-1133">Transmembrane helix</keyword>
<name>A0ABW4ZMD1_9SPHI</name>
<feature type="transmembrane region" description="Helical" evidence="1">
    <location>
        <begin position="237"/>
        <end position="255"/>
    </location>
</feature>
<protein>
    <submittedName>
        <fullName evidence="4">Phosphatase PAP2 family protein</fullName>
    </submittedName>
</protein>
<feature type="chain" id="PRO_5047069810" evidence="2">
    <location>
        <begin position="20"/>
        <end position="288"/>
    </location>
</feature>
<keyword evidence="5" id="KW-1185">Reference proteome</keyword>
<sequence length="288" mass="30848">MKNTLIFLLVFKISFGALAQSDSTQLAVSDPVRAAGNESPYTTRFAVDAPIIAGALGLTFLGFKGIQNKDPLTLEKANALTKEDVNGFDRFSAGWFSNKADDNSYLPFYASFAYPVIGLLNKRTSKKAGQVMGLYLETMAITGALFTLSAGYIDRPRPLVYGREATGGAADGKRMSKNSQRSFYAGHTAATAAASFFAAKVFADFNPDSKLKPYIWGAAALTAGSVGYMRLKAGQHFLSDNILGFGIGMATGILVPHFHKKKNAVDGLSVQPLMGNGFSGMAMTYRLK</sequence>
<reference evidence="5" key="1">
    <citation type="journal article" date="2019" name="Int. J. Syst. Evol. Microbiol.">
        <title>The Global Catalogue of Microorganisms (GCM) 10K type strain sequencing project: providing services to taxonomists for standard genome sequencing and annotation.</title>
        <authorList>
            <consortium name="The Broad Institute Genomics Platform"/>
            <consortium name="The Broad Institute Genome Sequencing Center for Infectious Disease"/>
            <person name="Wu L."/>
            <person name="Ma J."/>
        </authorList>
    </citation>
    <scope>NUCLEOTIDE SEQUENCE [LARGE SCALE GENOMIC DNA]</scope>
    <source>
        <strain evidence="5">KCTC 42217</strain>
    </source>
</reference>
<dbReference type="InterPro" id="IPR036938">
    <property type="entry name" value="PAP2/HPO_sf"/>
</dbReference>
<dbReference type="RefSeq" id="WP_255902481.1">
    <property type="nucleotide sequence ID" value="NZ_JAFMZO010000003.1"/>
</dbReference>
<dbReference type="Pfam" id="PF01569">
    <property type="entry name" value="PAP2"/>
    <property type="match status" value="1"/>
</dbReference>
<proteinExistence type="predicted"/>
<evidence type="ECO:0000256" key="1">
    <source>
        <dbReference type="SAM" id="Phobius"/>
    </source>
</evidence>
<comment type="caution">
    <text evidence="4">The sequence shown here is derived from an EMBL/GenBank/DDBJ whole genome shotgun (WGS) entry which is preliminary data.</text>
</comment>
<dbReference type="SUPFAM" id="SSF48317">
    <property type="entry name" value="Acid phosphatase/Vanadium-dependent haloperoxidase"/>
    <property type="match status" value="1"/>
</dbReference>
<evidence type="ECO:0000313" key="5">
    <source>
        <dbReference type="Proteomes" id="UP001597387"/>
    </source>
</evidence>
<feature type="transmembrane region" description="Helical" evidence="1">
    <location>
        <begin position="132"/>
        <end position="153"/>
    </location>
</feature>
<keyword evidence="2" id="KW-0732">Signal</keyword>
<feature type="domain" description="Phosphatidic acid phosphatase type 2/haloperoxidase" evidence="3">
    <location>
        <begin position="134"/>
        <end position="263"/>
    </location>
</feature>
<gene>
    <name evidence="4" type="ORF">ACFSJU_11435</name>
</gene>
<evidence type="ECO:0000313" key="4">
    <source>
        <dbReference type="EMBL" id="MFD2163007.1"/>
    </source>
</evidence>
<dbReference type="EMBL" id="JBHUHZ010000001">
    <property type="protein sequence ID" value="MFD2163007.1"/>
    <property type="molecule type" value="Genomic_DNA"/>
</dbReference>
<organism evidence="4 5">
    <name type="scientific">Paradesertivirga mongoliensis</name>
    <dbReference type="NCBI Taxonomy" id="2100740"/>
    <lineage>
        <taxon>Bacteria</taxon>
        <taxon>Pseudomonadati</taxon>
        <taxon>Bacteroidota</taxon>
        <taxon>Sphingobacteriia</taxon>
        <taxon>Sphingobacteriales</taxon>
        <taxon>Sphingobacteriaceae</taxon>
        <taxon>Paradesertivirga</taxon>
    </lineage>
</organism>
<evidence type="ECO:0000256" key="2">
    <source>
        <dbReference type="SAM" id="SignalP"/>
    </source>
</evidence>
<evidence type="ECO:0000259" key="3">
    <source>
        <dbReference type="Pfam" id="PF01569"/>
    </source>
</evidence>
<feature type="signal peptide" evidence="2">
    <location>
        <begin position="1"/>
        <end position="19"/>
    </location>
</feature>
<feature type="transmembrane region" description="Helical" evidence="1">
    <location>
        <begin position="183"/>
        <end position="202"/>
    </location>
</feature>
<keyword evidence="1" id="KW-0472">Membrane</keyword>
<keyword evidence="1" id="KW-0812">Transmembrane</keyword>
<accession>A0ABW4ZMD1</accession>
<dbReference type="InterPro" id="IPR000326">
    <property type="entry name" value="PAP2/HPO"/>
</dbReference>